<keyword evidence="8" id="KW-0966">Cell projection</keyword>
<comment type="subcellular location">
    <subcellularLocation>
        <location evidence="1">Cell projection</location>
        <location evidence="1">Dendrite</location>
    </subcellularLocation>
    <subcellularLocation>
        <location evidence="3">Cell projection</location>
        <location evidence="3">Dendritic spine</location>
    </subcellularLocation>
    <subcellularLocation>
        <location evidence="2">Cytoplasm</location>
    </subcellularLocation>
</comment>
<evidence type="ECO:0000256" key="3">
    <source>
        <dbReference type="ARBA" id="ARBA00004552"/>
    </source>
</evidence>
<keyword evidence="7" id="KW-0175">Coiled coil</keyword>
<dbReference type="EMBL" id="CM015725">
    <property type="protein sequence ID" value="KAF3698871.1"/>
    <property type="molecule type" value="Genomic_DNA"/>
</dbReference>
<reference evidence="11" key="2">
    <citation type="submission" date="2019-02" db="EMBL/GenBank/DDBJ databases">
        <title>Opniocepnalus argus Var Kimnra genome.</title>
        <authorList>
            <person name="Zhou C."/>
            <person name="Xiao S."/>
        </authorList>
    </citation>
    <scope>NUCLEOTIDE SEQUENCE [LARGE SCALE GENOMIC DNA]</scope>
</reference>
<protein>
    <recommendedName>
        <fullName evidence="9">Palmdelphin</fullName>
    </recommendedName>
</protein>
<dbReference type="Pfam" id="PF03285">
    <property type="entry name" value="Paralemmin"/>
    <property type="match status" value="2"/>
</dbReference>
<sequence length="553" mass="62485">MEESGLLKERFQAITEKHRIQKHIRQKKLELDQEKLKLQHLKKTLLREQWLLQDSVYHNAKQQSLFSDQQQTRALQLNIHRIEMEILSLEREESTVSTNESFILNRLKAVEKSPEQVIKEAQVNFVSEPLQVPTLIPKSLSLPVNNHTEPNRPRKTLFAMEINVSKTLQAGENTVLSTTPALPEELNQHIGQKFYDDVRKCVYALNAEEGSHDPSCISELSAYEVEQLVRTATVHHLVNNSQHPSRESHYLYTHKDEARDLGNQARQYGAHVFANNIAEKKSSCRYTWHDCHYDHSGSHCSNQDEGNNHKNPREGHHFGKHKVEGLQYGKEVDGHYRSCLVRNSHSFQEDGSVSHHTNGIISSNSSVSVKRPNACCPPSATHQEIATGYQQQLSDYVTGDKKDCHAYSKSYYHSYRQPENSHNHSTALYSGATPLERLASPYTILNTLDATEPITAIFMGFQAAQDDSRQSHEFTGSLKAELVIIEDSEQNSENIDIKEVSNSHPSVSGSLTGSPAIGSWGCVEASGARQKERQVGPGIREIHKKQKFCCAVC</sequence>
<dbReference type="Proteomes" id="UP000503349">
    <property type="component" value="Chromosome 14"/>
</dbReference>
<proteinExistence type="inferred from homology"/>
<comment type="similarity">
    <text evidence="4">Belongs to the paralemmin family.</text>
</comment>
<dbReference type="InterPro" id="IPR004965">
    <property type="entry name" value="Paralemmin"/>
</dbReference>
<organism evidence="10 11">
    <name type="scientific">Channa argus</name>
    <name type="common">Northern snakehead</name>
    <name type="synonym">Ophicephalus argus</name>
    <dbReference type="NCBI Taxonomy" id="215402"/>
    <lineage>
        <taxon>Eukaryota</taxon>
        <taxon>Metazoa</taxon>
        <taxon>Chordata</taxon>
        <taxon>Craniata</taxon>
        <taxon>Vertebrata</taxon>
        <taxon>Euteleostomi</taxon>
        <taxon>Actinopterygii</taxon>
        <taxon>Neopterygii</taxon>
        <taxon>Teleostei</taxon>
        <taxon>Neoteleostei</taxon>
        <taxon>Acanthomorphata</taxon>
        <taxon>Anabantaria</taxon>
        <taxon>Anabantiformes</taxon>
        <taxon>Channoidei</taxon>
        <taxon>Channidae</taxon>
        <taxon>Channa</taxon>
    </lineage>
</organism>
<evidence type="ECO:0000256" key="1">
    <source>
        <dbReference type="ARBA" id="ARBA00004279"/>
    </source>
</evidence>
<dbReference type="PANTHER" id="PTHR46881:SF1">
    <property type="entry name" value="PALMDELPHIN"/>
    <property type="match status" value="1"/>
</dbReference>
<evidence type="ECO:0000256" key="2">
    <source>
        <dbReference type="ARBA" id="ARBA00004496"/>
    </source>
</evidence>
<gene>
    <name evidence="10" type="ORF">EXN66_Car014558</name>
</gene>
<dbReference type="GO" id="GO:0016020">
    <property type="term" value="C:membrane"/>
    <property type="evidence" value="ECO:0007669"/>
    <property type="project" value="InterPro"/>
</dbReference>
<dbReference type="GO" id="GO:0005737">
    <property type="term" value="C:cytoplasm"/>
    <property type="evidence" value="ECO:0007669"/>
    <property type="project" value="UniProtKB-SubCell"/>
</dbReference>
<evidence type="ECO:0000313" key="11">
    <source>
        <dbReference type="Proteomes" id="UP000503349"/>
    </source>
</evidence>
<evidence type="ECO:0000313" key="10">
    <source>
        <dbReference type="EMBL" id="KAF3698871.1"/>
    </source>
</evidence>
<keyword evidence="5" id="KW-0963">Cytoplasm</keyword>
<keyword evidence="11" id="KW-1185">Reference proteome</keyword>
<reference evidence="10 11" key="1">
    <citation type="submission" date="2019-02" db="EMBL/GenBank/DDBJ databases">
        <title>Opniocepnalus argus genome.</title>
        <authorList>
            <person name="Zhou C."/>
            <person name="Xiao S."/>
        </authorList>
    </citation>
    <scope>NUCLEOTIDE SEQUENCE [LARGE SCALE GENOMIC DNA]</scope>
    <source>
        <strain evidence="10">OARG1902GOOAL</strain>
        <tissue evidence="10">Muscle</tissue>
    </source>
</reference>
<keyword evidence="6" id="KW-0770">Synapse</keyword>
<dbReference type="GO" id="GO:0043197">
    <property type="term" value="C:dendritic spine"/>
    <property type="evidence" value="ECO:0007669"/>
    <property type="project" value="UniProtKB-SubCell"/>
</dbReference>
<dbReference type="AlphaFoldDB" id="A0A6G1Q8B9"/>
<name>A0A6G1Q8B9_CHAAH</name>
<dbReference type="GO" id="GO:0008360">
    <property type="term" value="P:regulation of cell shape"/>
    <property type="evidence" value="ECO:0007669"/>
    <property type="project" value="InterPro"/>
</dbReference>
<evidence type="ECO:0000256" key="4">
    <source>
        <dbReference type="ARBA" id="ARBA00005756"/>
    </source>
</evidence>
<evidence type="ECO:0000256" key="5">
    <source>
        <dbReference type="ARBA" id="ARBA00022490"/>
    </source>
</evidence>
<evidence type="ECO:0000256" key="7">
    <source>
        <dbReference type="ARBA" id="ARBA00023054"/>
    </source>
</evidence>
<evidence type="ECO:0000256" key="9">
    <source>
        <dbReference type="ARBA" id="ARBA00040857"/>
    </source>
</evidence>
<accession>A0A6G1Q8B9</accession>
<evidence type="ECO:0000256" key="8">
    <source>
        <dbReference type="ARBA" id="ARBA00023273"/>
    </source>
</evidence>
<dbReference type="PANTHER" id="PTHR46881">
    <property type="entry name" value="PALMDELPHIN"/>
    <property type="match status" value="1"/>
</dbReference>
<evidence type="ECO:0000256" key="6">
    <source>
        <dbReference type="ARBA" id="ARBA00023018"/>
    </source>
</evidence>